<feature type="binding site" evidence="2">
    <location>
        <begin position="154"/>
        <end position="158"/>
    </location>
    <ligand>
        <name>ATP</name>
        <dbReference type="ChEBI" id="CHEBI:30616"/>
    </ligand>
</feature>
<dbReference type="RefSeq" id="WP_008927842.1">
    <property type="nucleotide sequence ID" value="NZ_AMRJ01000003.1"/>
</dbReference>
<dbReference type="PATRIC" id="fig|1177179.3.peg.654"/>
<evidence type="ECO:0000256" key="1">
    <source>
        <dbReference type="PIRSR" id="PIRSR000705-1"/>
    </source>
</evidence>
<feature type="domain" description="Deoxynucleoside kinase" evidence="3">
    <location>
        <begin position="24"/>
        <end position="213"/>
    </location>
</feature>
<dbReference type="InterPro" id="IPR027417">
    <property type="entry name" value="P-loop_NTPase"/>
</dbReference>
<keyword evidence="2" id="KW-0067">ATP-binding</keyword>
<feature type="active site" description="Proton acceptor" evidence="1">
    <location>
        <position position="102"/>
    </location>
</feature>
<dbReference type="PANTHER" id="PTHR10513">
    <property type="entry name" value="DEOXYNUCLEOSIDE KINASE"/>
    <property type="match status" value="1"/>
</dbReference>
<evidence type="ECO:0000313" key="4">
    <source>
        <dbReference type="EMBL" id="EKF75346.1"/>
    </source>
</evidence>
<dbReference type="OrthoDB" id="9776634at2"/>
<dbReference type="EMBL" id="AMRJ01000003">
    <property type="protein sequence ID" value="EKF75346.1"/>
    <property type="molecule type" value="Genomic_DNA"/>
</dbReference>
<dbReference type="InterPro" id="IPR002624">
    <property type="entry name" value="DCK/DGK"/>
</dbReference>
<reference evidence="4 5" key="1">
    <citation type="journal article" date="2012" name="J. Bacteriol.">
        <title>Genome Sequence of the Alkane-Degrading Bacterium Alcanivorax hongdengensis Type Strain A-11-3.</title>
        <authorList>
            <person name="Lai Q."/>
            <person name="Shao Z."/>
        </authorList>
    </citation>
    <scope>NUCLEOTIDE SEQUENCE [LARGE SCALE GENOMIC DNA]</scope>
    <source>
        <strain evidence="4 5">A-11-3</strain>
    </source>
</reference>
<name>L0WE89_9GAMM</name>
<dbReference type="PIRSF" id="PIRSF000705">
    <property type="entry name" value="DNK"/>
    <property type="match status" value="1"/>
</dbReference>
<proteinExistence type="predicted"/>
<keyword evidence="5" id="KW-1185">Reference proteome</keyword>
<dbReference type="Pfam" id="PF01712">
    <property type="entry name" value="dNK"/>
    <property type="match status" value="1"/>
</dbReference>
<dbReference type="GO" id="GO:0019136">
    <property type="term" value="F:deoxynucleoside kinase activity"/>
    <property type="evidence" value="ECO:0007669"/>
    <property type="project" value="InterPro"/>
</dbReference>
<dbReference type="InterPro" id="IPR050566">
    <property type="entry name" value="Deoxyribonucleoside_kinase"/>
</dbReference>
<dbReference type="Gene3D" id="3.40.50.300">
    <property type="entry name" value="P-loop containing nucleotide triphosphate hydrolases"/>
    <property type="match status" value="1"/>
</dbReference>
<evidence type="ECO:0000313" key="5">
    <source>
        <dbReference type="Proteomes" id="UP000010164"/>
    </source>
</evidence>
<keyword evidence="2" id="KW-0547">Nucleotide-binding</keyword>
<sequence>MTLSKTLSERIEQRRQAGSLPRFIAVEGPIGVGKTSLAKRLAMTFGYDLLLEQAEDNPFLSRFYRDPSHYALQTELFFLFQRADQLRQLQQQDLFAGSRIADFLIDKNRLFAQVTLDEEEFALYCNVDAHLTLDAPRPDLVIYLQAPARTLRQRIVRRGQEDELQISSDYLERLSGAYTEFFHFYDRSPLLIVNAADIDLVNNDQDYQQLIGELLDIRSGRHYFNPRPLV</sequence>
<gene>
    <name evidence="4" type="ORF">A11A3_03279</name>
</gene>
<dbReference type="InterPro" id="IPR031314">
    <property type="entry name" value="DNK_dom"/>
</dbReference>
<accession>L0WE89</accession>
<evidence type="ECO:0000259" key="3">
    <source>
        <dbReference type="Pfam" id="PF01712"/>
    </source>
</evidence>
<dbReference type="SUPFAM" id="SSF52540">
    <property type="entry name" value="P-loop containing nucleoside triphosphate hydrolases"/>
    <property type="match status" value="1"/>
</dbReference>
<keyword evidence="4" id="KW-0418">Kinase</keyword>
<protein>
    <submittedName>
        <fullName evidence="4">Deoxynucleoside kinase</fullName>
    </submittedName>
</protein>
<dbReference type="AlphaFoldDB" id="L0WE89"/>
<dbReference type="STRING" id="1177179.A11A3_03279"/>
<dbReference type="GO" id="GO:0005737">
    <property type="term" value="C:cytoplasm"/>
    <property type="evidence" value="ECO:0007669"/>
    <property type="project" value="TreeGrafter"/>
</dbReference>
<keyword evidence="4" id="KW-0808">Transferase</keyword>
<evidence type="ECO:0000256" key="2">
    <source>
        <dbReference type="PIRSR" id="PIRSR000705-3"/>
    </source>
</evidence>
<organism evidence="4 5">
    <name type="scientific">Alcanivorax hongdengensis A-11-3</name>
    <dbReference type="NCBI Taxonomy" id="1177179"/>
    <lineage>
        <taxon>Bacteria</taxon>
        <taxon>Pseudomonadati</taxon>
        <taxon>Pseudomonadota</taxon>
        <taxon>Gammaproteobacteria</taxon>
        <taxon>Oceanospirillales</taxon>
        <taxon>Alcanivoracaceae</taxon>
        <taxon>Alcanivorax</taxon>
    </lineage>
</organism>
<comment type="caution">
    <text evidence="4">The sequence shown here is derived from an EMBL/GenBank/DDBJ whole genome shotgun (WGS) entry which is preliminary data.</text>
</comment>
<dbReference type="CDD" id="cd01673">
    <property type="entry name" value="dNK"/>
    <property type="match status" value="1"/>
</dbReference>
<dbReference type="Proteomes" id="UP000010164">
    <property type="component" value="Unassembled WGS sequence"/>
</dbReference>
<dbReference type="GO" id="GO:0005524">
    <property type="term" value="F:ATP binding"/>
    <property type="evidence" value="ECO:0007669"/>
    <property type="project" value="UniProtKB-KW"/>
</dbReference>
<dbReference type="PANTHER" id="PTHR10513:SF46">
    <property type="entry name" value="DEOXYGUANOSINE KINASE"/>
    <property type="match status" value="1"/>
</dbReference>
<dbReference type="eggNOG" id="COG1428">
    <property type="taxonomic scope" value="Bacteria"/>
</dbReference>
<feature type="binding site" evidence="2">
    <location>
        <begin position="28"/>
        <end position="36"/>
    </location>
    <ligand>
        <name>ATP</name>
        <dbReference type="ChEBI" id="CHEBI:30616"/>
    </ligand>
</feature>